<keyword evidence="1" id="KW-0812">Transmembrane</keyword>
<protein>
    <submittedName>
        <fullName evidence="2">Uncharacterized protein</fullName>
    </submittedName>
</protein>
<feature type="transmembrane region" description="Helical" evidence="1">
    <location>
        <begin position="146"/>
        <end position="170"/>
    </location>
</feature>
<organism evidence="2 3">
    <name type="scientific">Ophiobolus disseminans</name>
    <dbReference type="NCBI Taxonomy" id="1469910"/>
    <lineage>
        <taxon>Eukaryota</taxon>
        <taxon>Fungi</taxon>
        <taxon>Dikarya</taxon>
        <taxon>Ascomycota</taxon>
        <taxon>Pezizomycotina</taxon>
        <taxon>Dothideomycetes</taxon>
        <taxon>Pleosporomycetidae</taxon>
        <taxon>Pleosporales</taxon>
        <taxon>Pleosporineae</taxon>
        <taxon>Phaeosphaeriaceae</taxon>
        <taxon>Ophiobolus</taxon>
    </lineage>
</organism>
<keyword evidence="3" id="KW-1185">Reference proteome</keyword>
<feature type="transmembrane region" description="Helical" evidence="1">
    <location>
        <begin position="224"/>
        <end position="246"/>
    </location>
</feature>
<keyword evidence="1" id="KW-0472">Membrane</keyword>
<gene>
    <name evidence="2" type="ORF">CC86DRAFT_419573</name>
</gene>
<reference evidence="2" key="1">
    <citation type="journal article" date="2020" name="Stud. Mycol.">
        <title>101 Dothideomycetes genomes: a test case for predicting lifestyles and emergence of pathogens.</title>
        <authorList>
            <person name="Haridas S."/>
            <person name="Albert R."/>
            <person name="Binder M."/>
            <person name="Bloem J."/>
            <person name="Labutti K."/>
            <person name="Salamov A."/>
            <person name="Andreopoulos B."/>
            <person name="Baker S."/>
            <person name="Barry K."/>
            <person name="Bills G."/>
            <person name="Bluhm B."/>
            <person name="Cannon C."/>
            <person name="Castanera R."/>
            <person name="Culley D."/>
            <person name="Daum C."/>
            <person name="Ezra D."/>
            <person name="Gonzalez J."/>
            <person name="Henrissat B."/>
            <person name="Kuo A."/>
            <person name="Liang C."/>
            <person name="Lipzen A."/>
            <person name="Lutzoni F."/>
            <person name="Magnuson J."/>
            <person name="Mondo S."/>
            <person name="Nolan M."/>
            <person name="Ohm R."/>
            <person name="Pangilinan J."/>
            <person name="Park H.-J."/>
            <person name="Ramirez L."/>
            <person name="Alfaro M."/>
            <person name="Sun H."/>
            <person name="Tritt A."/>
            <person name="Yoshinaga Y."/>
            <person name="Zwiers L.-H."/>
            <person name="Turgeon B."/>
            <person name="Goodwin S."/>
            <person name="Spatafora J."/>
            <person name="Crous P."/>
            <person name="Grigoriev I."/>
        </authorList>
    </citation>
    <scope>NUCLEOTIDE SEQUENCE</scope>
    <source>
        <strain evidence="2">CBS 113818</strain>
    </source>
</reference>
<feature type="transmembrane region" description="Helical" evidence="1">
    <location>
        <begin position="182"/>
        <end position="204"/>
    </location>
</feature>
<accession>A0A6A6ZXE9</accession>
<evidence type="ECO:0000313" key="2">
    <source>
        <dbReference type="EMBL" id="KAF2825516.1"/>
    </source>
</evidence>
<sequence length="299" mass="35626">MSDFVPVFRKSLLTEREREEIDRTETMNSDPLRKLPWRYSYSRNRRMTPKINSTQGNYEEGSCRKVWTPDDTCAVSFLQNWDLRIDAFENEEPPRLIRRPYPIYNFLLHHNALTYFARFIALIAPIACVVIIGKQFAELTLLGRRYWLWKVVLFIHCLHLFLNVATISLATEKYPRRLSYFYIKWTPFAVAISQVVAFMLEVWRGAKDIKSVQHLLPKVSMLEVYYAIVPFLACGAWTLLWGVMCYRFMRWCGYNDWLSTFDRDWEPGKTKWWWRPATLGTLLRHLWKRSDTSTPDSQP</sequence>
<keyword evidence="1" id="KW-1133">Transmembrane helix</keyword>
<evidence type="ECO:0000256" key="1">
    <source>
        <dbReference type="SAM" id="Phobius"/>
    </source>
</evidence>
<dbReference type="Proteomes" id="UP000799424">
    <property type="component" value="Unassembled WGS sequence"/>
</dbReference>
<evidence type="ECO:0000313" key="3">
    <source>
        <dbReference type="Proteomes" id="UP000799424"/>
    </source>
</evidence>
<proteinExistence type="predicted"/>
<dbReference type="AlphaFoldDB" id="A0A6A6ZXE9"/>
<dbReference type="EMBL" id="MU006228">
    <property type="protein sequence ID" value="KAF2825516.1"/>
    <property type="molecule type" value="Genomic_DNA"/>
</dbReference>
<feature type="transmembrane region" description="Helical" evidence="1">
    <location>
        <begin position="115"/>
        <end position="134"/>
    </location>
</feature>
<name>A0A6A6ZXE9_9PLEO</name>